<reference evidence="2 3" key="1">
    <citation type="submission" date="2020-12" db="EMBL/GenBank/DDBJ databases">
        <authorList>
            <person name="Mcmullen J.G."/>
        </authorList>
    </citation>
    <scope>NUCLEOTIDE SEQUENCE [LARGE SCALE GENOMIC DNA]</scope>
    <source>
        <strain evidence="2 3">JGM97</strain>
    </source>
</reference>
<feature type="signal peptide" evidence="1">
    <location>
        <begin position="1"/>
        <end position="22"/>
    </location>
</feature>
<comment type="caution">
    <text evidence="2">The sequence shown here is derived from an EMBL/GenBank/DDBJ whole genome shotgun (WGS) entry which is preliminary data.</text>
</comment>
<feature type="chain" id="PRO_5046621969" evidence="1">
    <location>
        <begin position="23"/>
        <end position="76"/>
    </location>
</feature>
<accession>A0ABS5JGV2</accession>
<protein>
    <submittedName>
        <fullName evidence="2">Uncharacterized protein</fullName>
    </submittedName>
</protein>
<name>A0ABS5JGV2_9GAMM</name>
<evidence type="ECO:0000256" key="1">
    <source>
        <dbReference type="SAM" id="SignalP"/>
    </source>
</evidence>
<proteinExistence type="predicted"/>
<sequence>MSLQVIPAVCGLLAALSWSVSAAPVEANDAQGNTQHAEMLPLTLPHALTVKAIEKKVSEPHRYGVLESQEWHTRPL</sequence>
<keyword evidence="1" id="KW-0732">Signal</keyword>
<evidence type="ECO:0000313" key="2">
    <source>
        <dbReference type="EMBL" id="MBS0969201.1"/>
    </source>
</evidence>
<dbReference type="EMBL" id="JAERKB010000006">
    <property type="protein sequence ID" value="MBS0969201.1"/>
    <property type="molecule type" value="Genomic_DNA"/>
</dbReference>
<dbReference type="RefSeq" id="WP_139300261.1">
    <property type="nucleotide sequence ID" value="NZ_FQXW01000002.1"/>
</dbReference>
<evidence type="ECO:0000313" key="3">
    <source>
        <dbReference type="Proteomes" id="UP000680634"/>
    </source>
</evidence>
<organism evidence="2 3">
    <name type="scientific">Nissabacter archeti</name>
    <dbReference type="NCBI Taxonomy" id="1917880"/>
    <lineage>
        <taxon>Bacteria</taxon>
        <taxon>Pseudomonadati</taxon>
        <taxon>Pseudomonadota</taxon>
        <taxon>Gammaproteobacteria</taxon>
        <taxon>Enterobacterales</taxon>
        <taxon>Yersiniaceae</taxon>
        <taxon>Nissabacter</taxon>
    </lineage>
</organism>
<keyword evidence="3" id="KW-1185">Reference proteome</keyword>
<reference evidence="3" key="2">
    <citation type="submission" date="2023-07" db="EMBL/GenBank/DDBJ databases">
        <title>Genome-inferred correspondence between phylogeny and metabolic traits in the wild Drosophila gut microbiome.</title>
        <authorList>
            <person name="Bueno E."/>
            <person name="Blow F."/>
            <person name="Douglas A.E."/>
        </authorList>
    </citation>
    <scope>NUCLEOTIDE SEQUENCE [LARGE SCALE GENOMIC DNA]</scope>
    <source>
        <strain evidence="3">JGM97</strain>
    </source>
</reference>
<gene>
    <name evidence="2" type="ORF">JK232_09865</name>
</gene>
<dbReference type="Proteomes" id="UP000680634">
    <property type="component" value="Unassembled WGS sequence"/>
</dbReference>